<protein>
    <submittedName>
        <fullName evidence="1">Uncharacterized protein</fullName>
    </submittedName>
</protein>
<keyword evidence="2" id="KW-1185">Reference proteome</keyword>
<accession>W2TV03</accession>
<dbReference type="EMBL" id="KI657640">
    <property type="protein sequence ID" value="ETN85930.1"/>
    <property type="molecule type" value="Genomic_DNA"/>
</dbReference>
<gene>
    <name evidence="1" type="ORF">NECAME_16574</name>
</gene>
<organism evidence="1 2">
    <name type="scientific">Necator americanus</name>
    <name type="common">Human hookworm</name>
    <dbReference type="NCBI Taxonomy" id="51031"/>
    <lineage>
        <taxon>Eukaryota</taxon>
        <taxon>Metazoa</taxon>
        <taxon>Ecdysozoa</taxon>
        <taxon>Nematoda</taxon>
        <taxon>Chromadorea</taxon>
        <taxon>Rhabditida</taxon>
        <taxon>Rhabditina</taxon>
        <taxon>Rhabditomorpha</taxon>
        <taxon>Strongyloidea</taxon>
        <taxon>Ancylostomatidae</taxon>
        <taxon>Bunostominae</taxon>
        <taxon>Necator</taxon>
    </lineage>
</organism>
<reference evidence="2" key="1">
    <citation type="journal article" date="2014" name="Nat. Genet.">
        <title>Genome of the human hookworm Necator americanus.</title>
        <authorList>
            <person name="Tang Y.T."/>
            <person name="Gao X."/>
            <person name="Rosa B.A."/>
            <person name="Abubucker S."/>
            <person name="Hallsworth-Pepin K."/>
            <person name="Martin J."/>
            <person name="Tyagi R."/>
            <person name="Heizer E."/>
            <person name="Zhang X."/>
            <person name="Bhonagiri-Palsikar V."/>
            <person name="Minx P."/>
            <person name="Warren W.C."/>
            <person name="Wang Q."/>
            <person name="Zhan B."/>
            <person name="Hotez P.J."/>
            <person name="Sternberg P.W."/>
            <person name="Dougall A."/>
            <person name="Gaze S.T."/>
            <person name="Mulvenna J."/>
            <person name="Sotillo J."/>
            <person name="Ranganathan S."/>
            <person name="Rabelo E.M."/>
            <person name="Wilson R.K."/>
            <person name="Felgner P.L."/>
            <person name="Bethony J."/>
            <person name="Hawdon J.M."/>
            <person name="Gasser R.B."/>
            <person name="Loukas A."/>
            <person name="Mitreva M."/>
        </authorList>
    </citation>
    <scope>NUCLEOTIDE SEQUENCE [LARGE SCALE GENOMIC DNA]</scope>
</reference>
<sequence>MDLQLLGGKTLAQLRLEAIGKNVAITPLMSYKRLGIARHRTQPLTPCCTMNQAVLAELLSPSDPSKHWHEHSLPVLMLGEHSSTDSKLSCYLGRKIVMRIVGHVNRGGLSRANSLTDRFDYEYDNN</sequence>
<dbReference type="AlphaFoldDB" id="W2TV03"/>
<evidence type="ECO:0000313" key="2">
    <source>
        <dbReference type="Proteomes" id="UP000053676"/>
    </source>
</evidence>
<dbReference type="KEGG" id="nai:NECAME_16574"/>
<proteinExistence type="predicted"/>
<evidence type="ECO:0000313" key="1">
    <source>
        <dbReference type="EMBL" id="ETN85930.1"/>
    </source>
</evidence>
<name>W2TV03_NECAM</name>
<dbReference type="Proteomes" id="UP000053676">
    <property type="component" value="Unassembled WGS sequence"/>
</dbReference>